<evidence type="ECO:0000256" key="4">
    <source>
        <dbReference type="ARBA" id="ARBA00022989"/>
    </source>
</evidence>
<evidence type="ECO:0000313" key="8">
    <source>
        <dbReference type="Proteomes" id="UP000241639"/>
    </source>
</evidence>
<keyword evidence="2" id="KW-1003">Cell membrane</keyword>
<feature type="transmembrane region" description="Helical" evidence="6">
    <location>
        <begin position="155"/>
        <end position="175"/>
    </location>
</feature>
<evidence type="ECO:0000256" key="5">
    <source>
        <dbReference type="ARBA" id="ARBA00023136"/>
    </source>
</evidence>
<proteinExistence type="predicted"/>
<evidence type="ECO:0000256" key="3">
    <source>
        <dbReference type="ARBA" id="ARBA00022692"/>
    </source>
</evidence>
<dbReference type="Proteomes" id="UP000241639">
    <property type="component" value="Unassembled WGS sequence"/>
</dbReference>
<dbReference type="GO" id="GO:0005886">
    <property type="term" value="C:plasma membrane"/>
    <property type="evidence" value="ECO:0007669"/>
    <property type="project" value="UniProtKB-SubCell"/>
</dbReference>
<keyword evidence="4 6" id="KW-1133">Transmembrane helix</keyword>
<dbReference type="OrthoDB" id="128422at2"/>
<keyword evidence="5 6" id="KW-0472">Membrane</keyword>
<feature type="transmembrane region" description="Helical" evidence="6">
    <location>
        <begin position="124"/>
        <end position="143"/>
    </location>
</feature>
<feature type="transmembrane region" description="Helical" evidence="6">
    <location>
        <begin position="52"/>
        <end position="73"/>
    </location>
</feature>
<evidence type="ECO:0000256" key="2">
    <source>
        <dbReference type="ARBA" id="ARBA00022475"/>
    </source>
</evidence>
<feature type="transmembrane region" description="Helical" evidence="6">
    <location>
        <begin position="85"/>
        <end position="104"/>
    </location>
</feature>
<keyword evidence="8" id="KW-1185">Reference proteome</keyword>
<comment type="subcellular location">
    <subcellularLocation>
        <location evidence="1">Cell membrane</location>
        <topology evidence="1">Multi-pass membrane protein</topology>
    </subcellularLocation>
</comment>
<organism evidence="7 8">
    <name type="scientific">Desmospora activa DSM 45169</name>
    <dbReference type="NCBI Taxonomy" id="1121389"/>
    <lineage>
        <taxon>Bacteria</taxon>
        <taxon>Bacillati</taxon>
        <taxon>Bacillota</taxon>
        <taxon>Bacilli</taxon>
        <taxon>Bacillales</taxon>
        <taxon>Thermoactinomycetaceae</taxon>
        <taxon>Desmospora</taxon>
    </lineage>
</organism>
<dbReference type="InterPro" id="IPR019108">
    <property type="entry name" value="Caa3_assmbl_CtaG-rel"/>
</dbReference>
<feature type="transmembrane region" description="Helical" evidence="6">
    <location>
        <begin position="13"/>
        <end position="32"/>
    </location>
</feature>
<reference evidence="7 8" key="1">
    <citation type="submission" date="2018-04" db="EMBL/GenBank/DDBJ databases">
        <title>Genomic Encyclopedia of Archaeal and Bacterial Type Strains, Phase II (KMG-II): from individual species to whole genera.</title>
        <authorList>
            <person name="Goeker M."/>
        </authorList>
    </citation>
    <scope>NUCLEOTIDE SEQUENCE [LARGE SCALE GENOMIC DNA]</scope>
    <source>
        <strain evidence="7 8">DSM 45169</strain>
    </source>
</reference>
<comment type="caution">
    <text evidence="7">The sequence shown here is derived from an EMBL/GenBank/DDBJ whole genome shotgun (WGS) entry which is preliminary data.</text>
</comment>
<protein>
    <submittedName>
        <fullName evidence="7">Putative membrane protein</fullName>
    </submittedName>
</protein>
<dbReference type="RefSeq" id="WP_146160498.1">
    <property type="nucleotide sequence ID" value="NZ_PZZP01000002.1"/>
</dbReference>
<evidence type="ECO:0000313" key="7">
    <source>
        <dbReference type="EMBL" id="PTM56431.1"/>
    </source>
</evidence>
<evidence type="ECO:0000256" key="1">
    <source>
        <dbReference type="ARBA" id="ARBA00004651"/>
    </source>
</evidence>
<keyword evidence="3 6" id="KW-0812">Transmembrane</keyword>
<gene>
    <name evidence="7" type="ORF">C8J48_2753</name>
</gene>
<accession>A0A2T4Z3H5</accession>
<name>A0A2T4Z3H5_9BACL</name>
<dbReference type="EMBL" id="PZZP01000002">
    <property type="protein sequence ID" value="PTM56431.1"/>
    <property type="molecule type" value="Genomic_DNA"/>
</dbReference>
<dbReference type="Pfam" id="PF09678">
    <property type="entry name" value="Caa3_CtaG"/>
    <property type="match status" value="1"/>
</dbReference>
<feature type="transmembrane region" description="Helical" evidence="6">
    <location>
        <begin position="232"/>
        <end position="255"/>
    </location>
</feature>
<feature type="transmembrane region" description="Helical" evidence="6">
    <location>
        <begin position="187"/>
        <end position="212"/>
    </location>
</feature>
<evidence type="ECO:0000256" key="6">
    <source>
        <dbReference type="SAM" id="Phobius"/>
    </source>
</evidence>
<sequence>MDVLWKQFAIAELWNGALNGLVVVVALLYLGITGRWRHRFPDSTPVPPFRKVFFLGGLLLFYLTLGSPLTWIGHELFSVHMLQQSILYLVVPPLLIRGIPAWLWRVLWQSKGWRQILRFGTRPLIALVLFNGLFSLYHIPVVFDTLMGSRFLQWGSHFVLMAAAALMWWPVLSPLPERETLTPLRKMAYIAAAGVLLTPACALIIFADHLLFASYSGGESVFHLLDPREDQQLGGVIMKIMQEIIYAGILGYVFIKWIRTEGDTYGVPDEREGYQPMGQSHRQRVD</sequence>
<dbReference type="AlphaFoldDB" id="A0A2T4Z3H5"/>